<organism evidence="2 3">
    <name type="scientific">Liparis tanakae</name>
    <name type="common">Tanaka's snailfish</name>
    <dbReference type="NCBI Taxonomy" id="230148"/>
    <lineage>
        <taxon>Eukaryota</taxon>
        <taxon>Metazoa</taxon>
        <taxon>Chordata</taxon>
        <taxon>Craniata</taxon>
        <taxon>Vertebrata</taxon>
        <taxon>Euteleostomi</taxon>
        <taxon>Actinopterygii</taxon>
        <taxon>Neopterygii</taxon>
        <taxon>Teleostei</taxon>
        <taxon>Neoteleostei</taxon>
        <taxon>Acanthomorphata</taxon>
        <taxon>Eupercaria</taxon>
        <taxon>Perciformes</taxon>
        <taxon>Cottioidei</taxon>
        <taxon>Cottales</taxon>
        <taxon>Liparidae</taxon>
        <taxon>Liparis</taxon>
    </lineage>
</organism>
<dbReference type="Proteomes" id="UP000314294">
    <property type="component" value="Unassembled WGS sequence"/>
</dbReference>
<feature type="region of interest" description="Disordered" evidence="1">
    <location>
        <begin position="54"/>
        <end position="73"/>
    </location>
</feature>
<dbReference type="AlphaFoldDB" id="A0A4Z2IBA1"/>
<comment type="caution">
    <text evidence="2">The sequence shown here is derived from an EMBL/GenBank/DDBJ whole genome shotgun (WGS) entry which is preliminary data.</text>
</comment>
<sequence>MADELQVCDRRQVSVPRIKTNRLRRREVRTLGRTDTKSERDNMVSVLWVNDGLSRPDARPETGGAGPGLASAKSRAPWRGAWRWAGAGYKWLRQV</sequence>
<gene>
    <name evidence="2" type="ORF">EYF80_015151</name>
</gene>
<dbReference type="EMBL" id="SRLO01000112">
    <property type="protein sequence ID" value="TNN74604.1"/>
    <property type="molecule type" value="Genomic_DNA"/>
</dbReference>
<evidence type="ECO:0000313" key="3">
    <source>
        <dbReference type="Proteomes" id="UP000314294"/>
    </source>
</evidence>
<evidence type="ECO:0000256" key="1">
    <source>
        <dbReference type="SAM" id="MobiDB-lite"/>
    </source>
</evidence>
<name>A0A4Z2IBA1_9TELE</name>
<keyword evidence="3" id="KW-1185">Reference proteome</keyword>
<proteinExistence type="predicted"/>
<accession>A0A4Z2IBA1</accession>
<reference evidence="2 3" key="1">
    <citation type="submission" date="2019-03" db="EMBL/GenBank/DDBJ databases">
        <title>First draft genome of Liparis tanakae, snailfish: a comprehensive survey of snailfish specific genes.</title>
        <authorList>
            <person name="Kim W."/>
            <person name="Song I."/>
            <person name="Jeong J.-H."/>
            <person name="Kim D."/>
            <person name="Kim S."/>
            <person name="Ryu S."/>
            <person name="Song J.Y."/>
            <person name="Lee S.K."/>
        </authorList>
    </citation>
    <scope>NUCLEOTIDE SEQUENCE [LARGE SCALE GENOMIC DNA]</scope>
    <source>
        <tissue evidence="2">Muscle</tissue>
    </source>
</reference>
<evidence type="ECO:0000313" key="2">
    <source>
        <dbReference type="EMBL" id="TNN74604.1"/>
    </source>
</evidence>
<protein>
    <submittedName>
        <fullName evidence="2">Uncharacterized protein</fullName>
    </submittedName>
</protein>